<name>A0A9P8WD65_9HYPO</name>
<organism evidence="1 2">
    <name type="scientific">Thelonectria olida</name>
    <dbReference type="NCBI Taxonomy" id="1576542"/>
    <lineage>
        <taxon>Eukaryota</taxon>
        <taxon>Fungi</taxon>
        <taxon>Dikarya</taxon>
        <taxon>Ascomycota</taxon>
        <taxon>Pezizomycotina</taxon>
        <taxon>Sordariomycetes</taxon>
        <taxon>Hypocreomycetidae</taxon>
        <taxon>Hypocreales</taxon>
        <taxon>Nectriaceae</taxon>
        <taxon>Thelonectria</taxon>
    </lineage>
</organism>
<keyword evidence="2" id="KW-1185">Reference proteome</keyword>
<dbReference type="EMBL" id="JAGPYM010000006">
    <property type="protein sequence ID" value="KAH6893546.1"/>
    <property type="molecule type" value="Genomic_DNA"/>
</dbReference>
<accession>A0A9P8WD65</accession>
<evidence type="ECO:0008006" key="3">
    <source>
        <dbReference type="Google" id="ProtNLM"/>
    </source>
</evidence>
<dbReference type="PANTHER" id="PTHR10039">
    <property type="entry name" value="AMELOGENIN"/>
    <property type="match status" value="1"/>
</dbReference>
<dbReference type="AlphaFoldDB" id="A0A9P8WD65"/>
<dbReference type="Proteomes" id="UP000777438">
    <property type="component" value="Unassembled WGS sequence"/>
</dbReference>
<sequence>MQKSQFGLFQSLLFQILRSDDALASELCLGRDNMEPWTFCFFIDGLDEYDGEEEDILSTIERLPECPSIGICASSRPWNTFCKAFQSSKNRLAVDDLTKVDIKNCIKSELEECGEVFARDQKCEYIIEEVSRTAHGVSLWVYLVVRGLKKGLRSEESFKHLSKRVDELPPDINEHFRIIFDRIDLIYREETARLFLIQLYWSRCATLLPLPALAYHGLESEMGGPDYALKQEIKTVSNDVERGTALSATKSEQEIGVTRINDRGRDH</sequence>
<dbReference type="PANTHER" id="PTHR10039:SF5">
    <property type="entry name" value="NACHT DOMAIN-CONTAINING PROTEIN"/>
    <property type="match status" value="1"/>
</dbReference>
<reference evidence="1 2" key="1">
    <citation type="journal article" date="2021" name="Nat. Commun.">
        <title>Genetic determinants of endophytism in the Arabidopsis root mycobiome.</title>
        <authorList>
            <person name="Mesny F."/>
            <person name="Miyauchi S."/>
            <person name="Thiergart T."/>
            <person name="Pickel B."/>
            <person name="Atanasova L."/>
            <person name="Karlsson M."/>
            <person name="Huettel B."/>
            <person name="Barry K.W."/>
            <person name="Haridas S."/>
            <person name="Chen C."/>
            <person name="Bauer D."/>
            <person name="Andreopoulos W."/>
            <person name="Pangilinan J."/>
            <person name="LaButti K."/>
            <person name="Riley R."/>
            <person name="Lipzen A."/>
            <person name="Clum A."/>
            <person name="Drula E."/>
            <person name="Henrissat B."/>
            <person name="Kohler A."/>
            <person name="Grigoriev I.V."/>
            <person name="Martin F.M."/>
            <person name="Hacquard S."/>
        </authorList>
    </citation>
    <scope>NUCLEOTIDE SEQUENCE [LARGE SCALE GENOMIC DNA]</scope>
    <source>
        <strain evidence="1 2">MPI-CAGE-CH-0241</strain>
    </source>
</reference>
<evidence type="ECO:0000313" key="1">
    <source>
        <dbReference type="EMBL" id="KAH6893546.1"/>
    </source>
</evidence>
<comment type="caution">
    <text evidence="1">The sequence shown here is derived from an EMBL/GenBank/DDBJ whole genome shotgun (WGS) entry which is preliminary data.</text>
</comment>
<dbReference type="OrthoDB" id="5086500at2759"/>
<protein>
    <recommendedName>
        <fullName evidence="3">NACHT domain-containing protein</fullName>
    </recommendedName>
</protein>
<evidence type="ECO:0000313" key="2">
    <source>
        <dbReference type="Proteomes" id="UP000777438"/>
    </source>
</evidence>
<gene>
    <name evidence="1" type="ORF">B0T10DRAFT_559525</name>
</gene>
<proteinExistence type="predicted"/>